<feature type="domain" description="Putative antitoxin VapB45-like DNA-binding HTH" evidence="1">
    <location>
        <begin position="23"/>
        <end position="95"/>
    </location>
</feature>
<name>A0A7Y0U117_9ACTO</name>
<dbReference type="InterPro" id="IPR009057">
    <property type="entry name" value="Homeodomain-like_sf"/>
</dbReference>
<dbReference type="InterPro" id="IPR048708">
    <property type="entry name" value="VapB45-like_HTH"/>
</dbReference>
<protein>
    <submittedName>
        <fullName evidence="2">Antitoxin</fullName>
    </submittedName>
</protein>
<gene>
    <name evidence="2" type="ORF">HHJ78_05465</name>
</gene>
<dbReference type="SUPFAM" id="SSF46689">
    <property type="entry name" value="Homeodomain-like"/>
    <property type="match status" value="1"/>
</dbReference>
<sequence>MDCKGKEGIMNAHDIKSLVESTPLYSVSDVARIVKMNPSTARRWTQPDESGRAMLYRCSVPNGELSMPFISLAEAFVAKGFRAAGVPLQRIRPAVQVLRKELGIEHVLASERLYTDGAEVLYDYGQTEDGQYVRNLVVAGTGQRVFNEVVEQFLRKITFEQDFPVKISLRKYGNELVVVNPLINYGEPMLERCGIRIRDIVGYVQAGDSYEALEENFGIPVDTIRDLMDDLPMAA</sequence>
<dbReference type="Pfam" id="PF21321">
    <property type="entry name" value="HTH_66"/>
    <property type="match status" value="1"/>
</dbReference>
<dbReference type="EMBL" id="JABCUR010000004">
    <property type="protein sequence ID" value="NMW64991.1"/>
    <property type="molecule type" value="Genomic_DNA"/>
</dbReference>
<accession>A0A7Y0U117</accession>
<evidence type="ECO:0000313" key="2">
    <source>
        <dbReference type="EMBL" id="NMW64991.1"/>
    </source>
</evidence>
<evidence type="ECO:0000259" key="1">
    <source>
        <dbReference type="Pfam" id="PF21321"/>
    </source>
</evidence>
<dbReference type="AlphaFoldDB" id="A0A7Y0U117"/>
<dbReference type="Proteomes" id="UP000578252">
    <property type="component" value="Unassembled WGS sequence"/>
</dbReference>
<reference evidence="2 3" key="1">
    <citation type="submission" date="2020-04" db="EMBL/GenBank/DDBJ databases">
        <title>Antimicrobial susceptibility and clonality of vaginal-derived multi-drug resistant Mobiluncus isolates in China.</title>
        <authorList>
            <person name="Zhang X."/>
        </authorList>
    </citation>
    <scope>NUCLEOTIDE SEQUENCE [LARGE SCALE GENOMIC DNA]</scope>
    <source>
        <strain evidence="2 3">13</strain>
    </source>
</reference>
<proteinExistence type="predicted"/>
<organism evidence="2 3">
    <name type="scientific">Mobiluncus mulieris</name>
    <dbReference type="NCBI Taxonomy" id="2052"/>
    <lineage>
        <taxon>Bacteria</taxon>
        <taxon>Bacillati</taxon>
        <taxon>Actinomycetota</taxon>
        <taxon>Actinomycetes</taxon>
        <taxon>Actinomycetales</taxon>
        <taxon>Actinomycetaceae</taxon>
        <taxon>Mobiluncus</taxon>
    </lineage>
</organism>
<comment type="caution">
    <text evidence="2">The sequence shown here is derived from an EMBL/GenBank/DDBJ whole genome shotgun (WGS) entry which is preliminary data.</text>
</comment>
<evidence type="ECO:0000313" key="3">
    <source>
        <dbReference type="Proteomes" id="UP000578252"/>
    </source>
</evidence>